<dbReference type="FunFam" id="3.30.1330.40:FF:000001">
    <property type="entry name" value="L-PSP family endoribonuclease"/>
    <property type="match status" value="1"/>
</dbReference>
<dbReference type="NCBIfam" id="TIGR00004">
    <property type="entry name" value="Rid family detoxifying hydrolase"/>
    <property type="match status" value="1"/>
</dbReference>
<dbReference type="InterPro" id="IPR006175">
    <property type="entry name" value="YjgF/YER057c/UK114"/>
</dbReference>
<evidence type="ECO:0000256" key="1">
    <source>
        <dbReference type="ARBA" id="ARBA00010552"/>
    </source>
</evidence>
<dbReference type="InterPro" id="IPR035959">
    <property type="entry name" value="RutC-like_sf"/>
</dbReference>
<dbReference type="PANTHER" id="PTHR11803:SF39">
    <property type="entry name" value="2-IMINOBUTANOATE_2-IMINOPROPANOATE DEAMINASE"/>
    <property type="match status" value="1"/>
</dbReference>
<dbReference type="CDD" id="cd00448">
    <property type="entry name" value="YjgF_YER057c_UK114_family"/>
    <property type="match status" value="1"/>
</dbReference>
<reference evidence="2 3" key="1">
    <citation type="submission" date="2022-02" db="EMBL/GenBank/DDBJ databases">
        <title>The genome sequence of Shewanella sp. 3B26.</title>
        <authorList>
            <person name="Du J."/>
        </authorList>
    </citation>
    <scope>NUCLEOTIDE SEQUENCE [LARGE SCALE GENOMIC DNA]</scope>
    <source>
        <strain evidence="2 3">3B26</strain>
    </source>
</reference>
<dbReference type="SUPFAM" id="SSF55298">
    <property type="entry name" value="YjgF-like"/>
    <property type="match status" value="1"/>
</dbReference>
<sequence length="127" mass="13551">MAEKTIIATDKAPAAIGTYSQAVKVGSTVYLSGQIPLDPATMALVGDDFEAQTVQVFENLKAVCEAAGGSFDDIAKLNIFLTDLSNFAKVNEIMGRYFSEPYPARAAIGVKELPRGSQVEMDGVMEL</sequence>
<protein>
    <submittedName>
        <fullName evidence="2">RidA family protein</fullName>
    </submittedName>
</protein>
<accession>A0AAJ1BKF6</accession>
<dbReference type="PROSITE" id="PS01094">
    <property type="entry name" value="UPF0076"/>
    <property type="match status" value="1"/>
</dbReference>
<dbReference type="AlphaFoldDB" id="A0AAJ1BKF6"/>
<evidence type="ECO:0000313" key="2">
    <source>
        <dbReference type="EMBL" id="MCH4296307.1"/>
    </source>
</evidence>
<dbReference type="Pfam" id="PF01042">
    <property type="entry name" value="Ribonuc_L-PSP"/>
    <property type="match status" value="1"/>
</dbReference>
<dbReference type="GO" id="GO:0005829">
    <property type="term" value="C:cytosol"/>
    <property type="evidence" value="ECO:0007669"/>
    <property type="project" value="TreeGrafter"/>
</dbReference>
<keyword evidence="3" id="KW-1185">Reference proteome</keyword>
<comment type="caution">
    <text evidence="2">The sequence shown here is derived from an EMBL/GenBank/DDBJ whole genome shotgun (WGS) entry which is preliminary data.</text>
</comment>
<name>A0AAJ1BKF6_9GAMM</name>
<organism evidence="2 3">
    <name type="scientific">Shewanella zhuhaiensis</name>
    <dbReference type="NCBI Taxonomy" id="2919576"/>
    <lineage>
        <taxon>Bacteria</taxon>
        <taxon>Pseudomonadati</taxon>
        <taxon>Pseudomonadota</taxon>
        <taxon>Gammaproteobacteria</taxon>
        <taxon>Alteromonadales</taxon>
        <taxon>Shewanellaceae</taxon>
        <taxon>Shewanella</taxon>
    </lineage>
</organism>
<dbReference type="Proteomes" id="UP001297581">
    <property type="component" value="Unassembled WGS sequence"/>
</dbReference>
<dbReference type="InterPro" id="IPR019897">
    <property type="entry name" value="RidA_CS"/>
</dbReference>
<gene>
    <name evidence="2" type="ORF">MJ923_18505</name>
</gene>
<comment type="similarity">
    <text evidence="1">Belongs to the RutC family.</text>
</comment>
<dbReference type="InterPro" id="IPR006056">
    <property type="entry name" value="RidA"/>
</dbReference>
<dbReference type="Gene3D" id="3.30.1330.40">
    <property type="entry name" value="RutC-like"/>
    <property type="match status" value="1"/>
</dbReference>
<proteinExistence type="inferred from homology"/>
<evidence type="ECO:0000313" key="3">
    <source>
        <dbReference type="Proteomes" id="UP001297581"/>
    </source>
</evidence>
<dbReference type="PANTHER" id="PTHR11803">
    <property type="entry name" value="2-IMINOBUTANOATE/2-IMINOPROPANOATE DEAMINASE RIDA"/>
    <property type="match status" value="1"/>
</dbReference>
<dbReference type="GO" id="GO:0019239">
    <property type="term" value="F:deaminase activity"/>
    <property type="evidence" value="ECO:0007669"/>
    <property type="project" value="TreeGrafter"/>
</dbReference>
<dbReference type="EMBL" id="JAKUDL010000009">
    <property type="protein sequence ID" value="MCH4296307.1"/>
    <property type="molecule type" value="Genomic_DNA"/>
</dbReference>
<dbReference type="RefSeq" id="WP_240592364.1">
    <property type="nucleotide sequence ID" value="NZ_JAKUDL010000009.1"/>
</dbReference>